<name>A0A3M6V546_POCDA</name>
<dbReference type="EMBL" id="RCHS01000085">
    <property type="protein sequence ID" value="RMX61021.1"/>
    <property type="molecule type" value="Genomic_DNA"/>
</dbReference>
<dbReference type="SMART" id="SM00137">
    <property type="entry name" value="MAM"/>
    <property type="match status" value="4"/>
</dbReference>
<dbReference type="Gene3D" id="3.10.100.10">
    <property type="entry name" value="Mannose-Binding Protein A, subunit A"/>
    <property type="match status" value="2"/>
</dbReference>
<dbReference type="Pfam" id="PF13385">
    <property type="entry name" value="Laminin_G_3"/>
    <property type="match status" value="1"/>
</dbReference>
<dbReference type="PROSITE" id="PS50041">
    <property type="entry name" value="C_TYPE_LECTIN_2"/>
    <property type="match status" value="2"/>
</dbReference>
<feature type="domain" description="F5/8 type C" evidence="4">
    <location>
        <begin position="2547"/>
        <end position="2686"/>
    </location>
</feature>
<feature type="domain" description="C-type lectin" evidence="5">
    <location>
        <begin position="1046"/>
        <end position="1165"/>
    </location>
</feature>
<evidence type="ECO:0000259" key="6">
    <source>
        <dbReference type="PROSITE" id="PS50060"/>
    </source>
</evidence>
<dbReference type="PROSITE" id="PS50022">
    <property type="entry name" value="FA58C_3"/>
    <property type="match status" value="3"/>
</dbReference>
<feature type="domain" description="F5/8 type C" evidence="4">
    <location>
        <begin position="2389"/>
        <end position="2540"/>
    </location>
</feature>
<dbReference type="GO" id="GO:0016020">
    <property type="term" value="C:membrane"/>
    <property type="evidence" value="ECO:0007669"/>
    <property type="project" value="InterPro"/>
</dbReference>
<evidence type="ECO:0000259" key="5">
    <source>
        <dbReference type="PROSITE" id="PS50041"/>
    </source>
</evidence>
<proteinExistence type="predicted"/>
<keyword evidence="1 2" id="KW-1015">Disulfide bond</keyword>
<accession>A0A3M6V546</accession>
<dbReference type="PROSITE" id="PS01286">
    <property type="entry name" value="FA58C_2"/>
    <property type="match status" value="1"/>
</dbReference>
<feature type="domain" description="MAM" evidence="6">
    <location>
        <begin position="1909"/>
        <end position="2067"/>
    </location>
</feature>
<dbReference type="InterPro" id="IPR016187">
    <property type="entry name" value="CTDL_fold"/>
</dbReference>
<evidence type="ECO:0000313" key="9">
    <source>
        <dbReference type="Proteomes" id="UP000275408"/>
    </source>
</evidence>
<sequence>MTAFKLKRVFLFQSVHQLAGMMLPVVQRTHVLLASFFLMIATNFPLQAGGSSKDIIGSCTFDESTFCSWSNERYTDHFDWVLGQGSSPGSDTGPITDYAENGSYIYIQTLSPRKYNEKARLKSPWMWGPLLMTFFYSMYGSTIETLSVYVRVNGSESRIWSRHGNRSSRHWIEGCVAINYEGTYQVVIEGIAGVTSASSIAVDELNFSENLTCVSDVDITPSELFKVNCTFKESFCGWRNLFAPSDQIDWRRGSENSSGQIEASVSRGRKYIYIESHPDKVYQTAQLSSPFLRGPKCFRFSYRLSGRDVGRLDVLLQLRGRQGDYLMWNKSGDQGSQRIMASVDIGYTDDCQIVLQATVGKNYTSHIAVYDVNLVDGLCHDERELSTNVQGNCNFDRNLCFWRKDLNFIFAWRRKKGRTKSPQTGPSRDHTSGSGYYIYIETSGRRKMGDTARLTSPWLRGPHCMMFYYHMYGSSMGCVVVYIRRQAADRLQPLWLRSKKQGNKWIQGQVSINDTSSYQIIIDGIRGRSGSGDAALDDFTFQHGHCHQLSKATFYVSSTMGKDFRISTRPSEDNRYSDEFRFSIEHPQGYPTEKTFFIYPYAKGHSFVTTKLDIFNYNNYPLDVAVLNHKDLSLNCSKIFFISRDRVGPMITLEDPSLMDGCKCETNFFFYACNVVQSESRSISGCEPGWYKLGKACFMFYFQSSKAWRIARNLCHKQKSEIAIVNSAEQLEALADKRKKLKREYRDLTLGLDSNLRWVWIDGENAKSNENLWGPNEPSGDGKCGAFLNAIEWNSNWAGYGWRWNDISCRSREGYICEEPLDVPLPVALFSTSRTNGVVNLSPNGTTKAVFDNITLTRGPWGNPVGSFLFSGLNNSYVEVENEGELDTTFSMSVFAWVHPDASATRAGPIYDNGCSMWVFPSTWGLETRYMVRDRSKIHLLRKDGVIKINEWNFIGTTYDYHTGVASVWVNDSMVMSKSLGSNVELATQGNLTIGASNNRETQFYGKVSCLQFYAQALSVDQIMKIKTRCNQTISQSWCRPGFFPLHGGCYFIHPSKELNWQQSLRKCNRSGGSLAKITREGLRSTFSNLLEEIRRFKPYYNSFFIGLLSKDEWTWIDGSPLHSSLWKPGYPKTIKKTRSCGYLAGGSSGIRSGACTLKRYPLCQKKAEESLSNRSLIRCSSILQPFQPILAIDGSYSTCFRSLKESNPWWQATFNNLLYVVSVSITDKIDCCPRDSGIIDVSVTTSQTGLSPTCSKSMAYDGTTHEFIFDFSPPALGNNVKITLTGDNVTLVLCRVVVETIESTREVHGVLREGWYKKYDYNSKKTSSMREYPLIQGPPESRIILRDFDAPINLAENYVQRLTSYLQVSLSGNYTFYAACDDMCELWKYDVTETGIGRVKIESGESATNQPIIYVKKWTEYLRWDKYPEQTSQPIVLSKCRFYRMVIFGGEKDGNDHISVGMRNPSGEYERPITGERLFWTKPGTRNLEMSLKNHKTSISAFVGSNLLITAAVSPRKVVDNKTGPSYNMFGQIIGYYKFCCEGVYCPDCPLELNISCLGQNLKVNSAVSLSCVNTSFEVVFNTIGQPGNFTLKASYSFVEHPEEILEERVLGQVDLRAVVLEECYFESGKCDWTSPHANSKWKLFPDNFVYINGSYKAQLQSPVLLWEPFHQVVGLCLRFTYLIPVKSKSTIKVLLREPRKEEPILAWQLSGYHGIKWSVAEVSLPGATAVQIIFEGEGFLHNQVNAAIKNVIVTTEKCGLLPYFAKPGFSCGNKQFQCKNGECVKKNLRCDGDFACTDDSDEDNCECPSNKFACLDGKCLPASAVCNGINDCPNGDDENNCRNKCPFKHRCLDGSCIAWSETCIREPFCKDGTNTPSVCGSGKCRLNDLACSSKESKGPIRCTSFRRFCNFENDLCQLNPDMNATFQWITGAGETPTEKTGPSYDHSTLSKDGSYIYIEASPQRPGDVARLLSEWMEPNQSACVQFWYHMYGSDIGNLSFYLRTDQSETLVWRLSSDQGDRWKFGQFPLISERAHRFVIEGTTGDGSEGDIAIDDMSVLDGNCKKIIAQDSPDCSFREDTCDWETREGWTLSKHSPDPDLKNYGPGVSFIFLRAGASEVPHTLSSPIINTNEWKCLRLWYFIGATNLYKTSLQVFLQSLISNLSTLLFFVDEMASATNYTQIPLPGNYSKAKLKFFGIYEEFGDQILAIEQVSFSKEPCDPISWRQNDINEPLGMQNGEIVDTQISSSSSIDEAHAASRGRLHLNATSGKAGAWSAGRNDNSQWLQVDLRNNNVRVTGVATQGRNGRYAQWVTNYKLQYSNDGVNFQFYKKPEHTALEDFAGNKDQDSVVYHELKLPIRARFIRLQPEAWYRQISMRVELYGHQKECQKALGMEDNGIADGQIRASSSWDGNTVASRGRLSIKASGRMRGSWTASAKNSHQWLQIDLGANDNIVTGVATQGRQDADQWVTSYKLQYGNDGFNFQYYKDQGEDKVFDGNSDISTIVFHELEPPIKARFVRFRPQVWFNHVSMRVELYGCQVKPLECQEPLGLENSSVTDGQLSSSSQLDDAHAAMQGRLNSNATGGSGGSWSAGNNNSSQWLQIDLLDQSNNVTRVATQGRHDASQWVTKYRLQYSEDGKIFHFYREPGDTAAKVFDGNKDQNSIVYNEINPPITTRFIRLQPVSWHDLNCCYAGQRHLSL</sequence>
<dbReference type="CDD" id="cd00112">
    <property type="entry name" value="LDLa"/>
    <property type="match status" value="2"/>
</dbReference>
<dbReference type="FunFam" id="2.60.120.260:FF:000002">
    <property type="entry name" value="Coagulation factor VIII"/>
    <property type="match status" value="1"/>
</dbReference>
<dbReference type="SUPFAM" id="SSF56436">
    <property type="entry name" value="C-type lectin-like"/>
    <property type="match status" value="2"/>
</dbReference>
<dbReference type="STRING" id="46731.A0A3M6V546"/>
<gene>
    <name evidence="8" type="ORF">pdam_00007575</name>
</gene>
<feature type="domain" description="MAM" evidence="6">
    <location>
        <begin position="391"/>
        <end position="548"/>
    </location>
</feature>
<dbReference type="InterPro" id="IPR000998">
    <property type="entry name" value="MAM_dom"/>
</dbReference>
<feature type="domain" description="MAM" evidence="6">
    <location>
        <begin position="2074"/>
        <end position="2223"/>
    </location>
</feature>
<feature type="domain" description="F5/8 type C" evidence="4">
    <location>
        <begin position="2230"/>
        <end position="2385"/>
    </location>
</feature>
<dbReference type="PANTHER" id="PTHR23282">
    <property type="entry name" value="APICAL ENDOSOMAL GLYCOPROTEIN PRECURSOR"/>
    <property type="match status" value="1"/>
</dbReference>
<dbReference type="SMART" id="SM00192">
    <property type="entry name" value="LDLa"/>
    <property type="match status" value="2"/>
</dbReference>
<dbReference type="Pfam" id="PF00754">
    <property type="entry name" value="F5_F8_type_C"/>
    <property type="match status" value="3"/>
</dbReference>
<dbReference type="OrthoDB" id="10020495at2759"/>
<dbReference type="SMART" id="SM00034">
    <property type="entry name" value="CLECT"/>
    <property type="match status" value="2"/>
</dbReference>
<dbReference type="Pfam" id="PF00057">
    <property type="entry name" value="Ldl_recept_a"/>
    <property type="match status" value="2"/>
</dbReference>
<dbReference type="PANTHER" id="PTHR23282:SF101">
    <property type="entry name" value="MAM DOMAIN-CONTAINING PROTEIN"/>
    <property type="match status" value="1"/>
</dbReference>
<dbReference type="Pfam" id="PF00059">
    <property type="entry name" value="Lectin_C"/>
    <property type="match status" value="2"/>
</dbReference>
<dbReference type="Gene3D" id="4.10.400.10">
    <property type="entry name" value="Low-density Lipoprotein Receptor"/>
    <property type="match status" value="2"/>
</dbReference>
<feature type="domain" description="C-type lectin" evidence="5">
    <location>
        <begin position="693"/>
        <end position="818"/>
    </location>
</feature>
<dbReference type="SMART" id="SM00231">
    <property type="entry name" value="FA58C"/>
    <property type="match status" value="3"/>
</dbReference>
<dbReference type="PROSITE" id="PS01209">
    <property type="entry name" value="LDLRA_1"/>
    <property type="match status" value="1"/>
</dbReference>
<evidence type="ECO:0000256" key="1">
    <source>
        <dbReference type="ARBA" id="ARBA00023157"/>
    </source>
</evidence>
<feature type="domain" description="MAM" evidence="6">
    <location>
        <begin position="227"/>
        <end position="381"/>
    </location>
</feature>
<dbReference type="PROSITE" id="PS00740">
    <property type="entry name" value="MAM_1"/>
    <property type="match status" value="1"/>
</dbReference>
<feature type="domain" description="PA14" evidence="7">
    <location>
        <begin position="1311"/>
        <end position="1477"/>
    </location>
</feature>
<dbReference type="InterPro" id="IPR008979">
    <property type="entry name" value="Galactose-bd-like_sf"/>
</dbReference>
<dbReference type="InterPro" id="IPR000421">
    <property type="entry name" value="FA58C"/>
</dbReference>
<feature type="disulfide bond" evidence="2">
    <location>
        <begin position="1792"/>
        <end position="1807"/>
    </location>
</feature>
<dbReference type="InterPro" id="IPR023415">
    <property type="entry name" value="LDLR_class-A_CS"/>
</dbReference>
<dbReference type="PRINTS" id="PR00261">
    <property type="entry name" value="LDLRECEPTOR"/>
</dbReference>
<dbReference type="InterPro" id="IPR016186">
    <property type="entry name" value="C-type_lectin-like/link_sf"/>
</dbReference>
<dbReference type="FunFam" id="2.60.120.260:FF:000016">
    <property type="entry name" value="Contactin-associated protein-like 4 isoform 1"/>
    <property type="match status" value="2"/>
</dbReference>
<feature type="disulfide bond" evidence="2">
    <location>
        <begin position="1816"/>
        <end position="1834"/>
    </location>
</feature>
<dbReference type="PRINTS" id="PR00020">
    <property type="entry name" value="MAMDOMAIN"/>
</dbReference>
<feature type="disulfide bond" evidence="2">
    <location>
        <begin position="1780"/>
        <end position="1798"/>
    </location>
</feature>
<feature type="disulfide bond" evidence="2">
    <location>
        <begin position="1809"/>
        <end position="1821"/>
    </location>
</feature>
<dbReference type="InterPro" id="IPR002172">
    <property type="entry name" value="LDrepeatLR_classA_rpt"/>
</dbReference>
<feature type="domain" description="MAM" evidence="6">
    <location>
        <begin position="57"/>
        <end position="215"/>
    </location>
</feature>
<dbReference type="PROSITE" id="PS51820">
    <property type="entry name" value="PA14"/>
    <property type="match status" value="1"/>
</dbReference>
<dbReference type="CDD" id="cd00037">
    <property type="entry name" value="CLECT"/>
    <property type="match status" value="2"/>
</dbReference>
<dbReference type="PROSITE" id="PS50068">
    <property type="entry name" value="LDLRA_2"/>
    <property type="match status" value="2"/>
</dbReference>
<comment type="caution">
    <text evidence="8">The sequence shown here is derived from an EMBL/GenBank/DDBJ whole genome shotgun (WGS) entry which is preliminary data.</text>
</comment>
<evidence type="ECO:0000256" key="3">
    <source>
        <dbReference type="SAM" id="Coils"/>
    </source>
</evidence>
<evidence type="ECO:0000259" key="4">
    <source>
        <dbReference type="PROSITE" id="PS50022"/>
    </source>
</evidence>
<keyword evidence="9" id="KW-1185">Reference proteome</keyword>
<dbReference type="Proteomes" id="UP000275408">
    <property type="component" value="Unassembled WGS sequence"/>
</dbReference>
<dbReference type="PROSITE" id="PS50060">
    <property type="entry name" value="MAM_2"/>
    <property type="match status" value="6"/>
</dbReference>
<dbReference type="SUPFAM" id="SSF57424">
    <property type="entry name" value="LDL receptor-like module"/>
    <property type="match status" value="2"/>
</dbReference>
<dbReference type="InterPro" id="IPR001304">
    <property type="entry name" value="C-type_lectin-like"/>
</dbReference>
<keyword evidence="3" id="KW-0175">Coiled coil</keyword>
<dbReference type="SUPFAM" id="SSF49785">
    <property type="entry name" value="Galactose-binding domain-like"/>
    <property type="match status" value="4"/>
</dbReference>
<dbReference type="Gene3D" id="2.60.120.200">
    <property type="match status" value="7"/>
</dbReference>
<feature type="domain" description="MAM" evidence="6">
    <location>
        <begin position="1623"/>
        <end position="1762"/>
    </location>
</feature>
<evidence type="ECO:0000259" key="7">
    <source>
        <dbReference type="PROSITE" id="PS51820"/>
    </source>
</evidence>
<dbReference type="CDD" id="cd00057">
    <property type="entry name" value="FA58C"/>
    <property type="match status" value="3"/>
</dbReference>
<protein>
    <submittedName>
        <fullName evidence="8">Uncharacterized protein</fullName>
    </submittedName>
</protein>
<evidence type="ECO:0000313" key="8">
    <source>
        <dbReference type="EMBL" id="RMX61021.1"/>
    </source>
</evidence>
<reference evidence="8 9" key="1">
    <citation type="journal article" date="2018" name="Sci. Rep.">
        <title>Comparative analysis of the Pocillopora damicornis genome highlights role of immune system in coral evolution.</title>
        <authorList>
            <person name="Cunning R."/>
            <person name="Bay R.A."/>
            <person name="Gillette P."/>
            <person name="Baker A.C."/>
            <person name="Traylor-Knowles N."/>
        </authorList>
    </citation>
    <scope>NUCLEOTIDE SEQUENCE [LARGE SCALE GENOMIC DNA]</scope>
    <source>
        <strain evidence="8">RSMAS</strain>
        <tissue evidence="8">Whole animal</tissue>
    </source>
</reference>
<feature type="coiled-coil region" evidence="3">
    <location>
        <begin position="724"/>
        <end position="751"/>
    </location>
</feature>
<dbReference type="InterPro" id="IPR036055">
    <property type="entry name" value="LDL_receptor-like_sf"/>
</dbReference>
<dbReference type="CDD" id="cd06263">
    <property type="entry name" value="MAM"/>
    <property type="match status" value="4"/>
</dbReference>
<dbReference type="InterPro" id="IPR051560">
    <property type="entry name" value="MAM_domain-containing"/>
</dbReference>
<evidence type="ECO:0000256" key="2">
    <source>
        <dbReference type="PROSITE-ProRule" id="PRU00124"/>
    </source>
</evidence>
<feature type="disulfide bond" evidence="2">
    <location>
        <begin position="1828"/>
        <end position="1843"/>
    </location>
</feature>
<dbReference type="InterPro" id="IPR013320">
    <property type="entry name" value="ConA-like_dom_sf"/>
</dbReference>
<dbReference type="InterPro" id="IPR037524">
    <property type="entry name" value="PA14/GLEYA"/>
</dbReference>
<feature type="disulfide bond" evidence="2">
    <location>
        <begin position="1773"/>
        <end position="1785"/>
    </location>
</feature>
<dbReference type="Gene3D" id="2.60.120.260">
    <property type="entry name" value="Galactose-binding domain-like"/>
    <property type="match status" value="4"/>
</dbReference>
<dbReference type="Pfam" id="PF00629">
    <property type="entry name" value="MAM"/>
    <property type="match status" value="6"/>
</dbReference>
<organism evidence="8 9">
    <name type="scientific">Pocillopora damicornis</name>
    <name type="common">Cauliflower coral</name>
    <name type="synonym">Millepora damicornis</name>
    <dbReference type="NCBI Taxonomy" id="46731"/>
    <lineage>
        <taxon>Eukaryota</taxon>
        <taxon>Metazoa</taxon>
        <taxon>Cnidaria</taxon>
        <taxon>Anthozoa</taxon>
        <taxon>Hexacorallia</taxon>
        <taxon>Scleractinia</taxon>
        <taxon>Astrocoeniina</taxon>
        <taxon>Pocilloporidae</taxon>
        <taxon>Pocillopora</taxon>
    </lineage>
</organism>
<dbReference type="SUPFAM" id="SSF49899">
    <property type="entry name" value="Concanavalin A-like lectins/glucanases"/>
    <property type="match status" value="7"/>
</dbReference>